<protein>
    <recommendedName>
        <fullName evidence="4">Type II secretion system protein GspF domain-containing protein</fullName>
    </recommendedName>
</protein>
<dbReference type="Proteomes" id="UP000247476">
    <property type="component" value="Unassembled WGS sequence"/>
</dbReference>
<evidence type="ECO:0000256" key="1">
    <source>
        <dbReference type="SAM" id="Phobius"/>
    </source>
</evidence>
<feature type="transmembrane region" description="Helical" evidence="1">
    <location>
        <begin position="6"/>
        <end position="25"/>
    </location>
</feature>
<feature type="transmembrane region" description="Helical" evidence="1">
    <location>
        <begin position="251"/>
        <end position="268"/>
    </location>
</feature>
<feature type="transmembrane region" description="Helical" evidence="1">
    <location>
        <begin position="288"/>
        <end position="308"/>
    </location>
</feature>
<comment type="caution">
    <text evidence="2">The sequence shown here is derived from an EMBL/GenBank/DDBJ whole genome shotgun (WGS) entry which is preliminary data.</text>
</comment>
<dbReference type="EMBL" id="QJVJ01000012">
    <property type="protein sequence ID" value="PYI51618.1"/>
    <property type="molecule type" value="Genomic_DNA"/>
</dbReference>
<feature type="transmembrane region" description="Helical" evidence="1">
    <location>
        <begin position="77"/>
        <end position="96"/>
    </location>
</feature>
<keyword evidence="1" id="KW-1133">Transmembrane helix</keyword>
<proteinExistence type="predicted"/>
<sequence>MLTVVKGSFVLLLFLLAYVFLYRLLQALVRQSAARYRLHYVRRGTFANRVARFASRFGWLYGHAADLLESSRSRLHLGTFLFVSLLLALAGVVAGFLCFRHVKGVLTMAGMLGLLPYIVLRTRLLGLQMKARLDFLPAVELFYQYYIVSGQSNIRTALKITLEEHRLPPSLQPVFEQLYRNLATSRETDDCLRLFAISLGHAWADYFANLMRVGLLEGNDLCDGMKELISDMRRAQRSDQAERNRLLEIRIANFSSVLFLVLFVGINFKINSHNAYVYYIVDPEGRNMLLDALLLIFASFLMGIYLSIRRM</sequence>
<dbReference type="RefSeq" id="WP_110842739.1">
    <property type="nucleotide sequence ID" value="NZ_QJVJ01000012.1"/>
</dbReference>
<keyword evidence="3" id="KW-1185">Reference proteome</keyword>
<gene>
    <name evidence="2" type="ORF">DLM86_24740</name>
</gene>
<evidence type="ECO:0008006" key="4">
    <source>
        <dbReference type="Google" id="ProtNLM"/>
    </source>
</evidence>
<accession>A0A2V5JXS9</accession>
<reference evidence="2 3" key="1">
    <citation type="submission" date="2018-05" db="EMBL/GenBank/DDBJ databases">
        <title>Paenibacillus flagellatus sp. nov., isolated from selenium mineral soil.</title>
        <authorList>
            <person name="Dai X."/>
        </authorList>
    </citation>
    <scope>NUCLEOTIDE SEQUENCE [LARGE SCALE GENOMIC DNA]</scope>
    <source>
        <strain evidence="2 3">DXL2</strain>
    </source>
</reference>
<organism evidence="2 3">
    <name type="scientific">Paenibacillus flagellatus</name>
    <dbReference type="NCBI Taxonomy" id="2211139"/>
    <lineage>
        <taxon>Bacteria</taxon>
        <taxon>Bacillati</taxon>
        <taxon>Bacillota</taxon>
        <taxon>Bacilli</taxon>
        <taxon>Bacillales</taxon>
        <taxon>Paenibacillaceae</taxon>
        <taxon>Paenibacillus</taxon>
    </lineage>
</organism>
<evidence type="ECO:0000313" key="2">
    <source>
        <dbReference type="EMBL" id="PYI51618.1"/>
    </source>
</evidence>
<dbReference type="OrthoDB" id="2661539at2"/>
<evidence type="ECO:0000313" key="3">
    <source>
        <dbReference type="Proteomes" id="UP000247476"/>
    </source>
</evidence>
<name>A0A2V5JXS9_9BACL</name>
<keyword evidence="1" id="KW-0472">Membrane</keyword>
<keyword evidence="1" id="KW-0812">Transmembrane</keyword>
<dbReference type="AlphaFoldDB" id="A0A2V5JXS9"/>